<evidence type="ECO:0000313" key="3">
    <source>
        <dbReference type="EMBL" id="QEK65294.1"/>
    </source>
</evidence>
<dbReference type="GeneID" id="99805050"/>
<evidence type="ECO:0000256" key="1">
    <source>
        <dbReference type="SAM" id="MobiDB-lite"/>
    </source>
</evidence>
<feature type="region of interest" description="Disordered" evidence="1">
    <location>
        <begin position="20"/>
        <end position="46"/>
    </location>
</feature>
<proteinExistence type="predicted"/>
<keyword evidence="4" id="KW-1185">Reference proteome</keyword>
<dbReference type="AlphaFoldDB" id="A0A5C0WMJ7"/>
<dbReference type="Proteomes" id="UP000325032">
    <property type="component" value="Chromosome"/>
</dbReference>
<dbReference type="PROSITE" id="PS50931">
    <property type="entry name" value="HTH_LYSR"/>
    <property type="match status" value="1"/>
</dbReference>
<dbReference type="InterPro" id="IPR000847">
    <property type="entry name" value="LysR_HTH_N"/>
</dbReference>
<protein>
    <recommendedName>
        <fullName evidence="2">HTH lysR-type domain-containing protein</fullName>
    </recommendedName>
</protein>
<evidence type="ECO:0000259" key="2">
    <source>
        <dbReference type="PROSITE" id="PS50931"/>
    </source>
</evidence>
<feature type="compositionally biased region" description="Basic and acidic residues" evidence="1">
    <location>
        <begin position="21"/>
        <end position="30"/>
    </location>
</feature>
<accession>A0A5C0WMJ7</accession>
<dbReference type="RefSeq" id="WP_241745240.1">
    <property type="nucleotide sequence ID" value="NZ_CP043404.1"/>
</dbReference>
<gene>
    <name evidence="3" type="ORF">FX981_03564</name>
</gene>
<dbReference type="EMBL" id="CP043404">
    <property type="protein sequence ID" value="QEK65294.1"/>
    <property type="molecule type" value="Genomic_DNA"/>
</dbReference>
<sequence length="46" mass="5278">MNIRDFEIFKTIADCGSFSRASEKRDDKNDVNSLKDAVANNPPYQR</sequence>
<reference evidence="3 4" key="1">
    <citation type="journal article" date="2018" name="Plant Biotechnol. Rep.">
        <title>Diversity and antifungal activity of endophytic bacteria associated with Panax ginseng seedlings.</title>
        <authorList>
            <person name="Park J.M."/>
            <person name="Hong C.E."/>
            <person name="Jo S.H."/>
        </authorList>
    </citation>
    <scope>NUCLEOTIDE SEQUENCE [LARGE SCALE GENOMIC DNA]</scope>
    <source>
        <strain evidence="3 4">PgKB20</strain>
    </source>
</reference>
<organism evidence="3 4">
    <name type="scientific">Bacillus safensis</name>
    <dbReference type="NCBI Taxonomy" id="561879"/>
    <lineage>
        <taxon>Bacteria</taxon>
        <taxon>Bacillati</taxon>
        <taxon>Bacillota</taxon>
        <taxon>Bacilli</taxon>
        <taxon>Bacillales</taxon>
        <taxon>Bacillaceae</taxon>
        <taxon>Bacillus</taxon>
    </lineage>
</organism>
<name>A0A5C0WMJ7_BACIA</name>
<dbReference type="GO" id="GO:0003700">
    <property type="term" value="F:DNA-binding transcription factor activity"/>
    <property type="evidence" value="ECO:0007669"/>
    <property type="project" value="InterPro"/>
</dbReference>
<evidence type="ECO:0000313" key="4">
    <source>
        <dbReference type="Proteomes" id="UP000325032"/>
    </source>
</evidence>
<feature type="domain" description="HTH lysR-type" evidence="2">
    <location>
        <begin position="1"/>
        <end position="24"/>
    </location>
</feature>